<dbReference type="EMBL" id="ADBF01000253">
    <property type="protein sequence ID" value="EFE48740.1"/>
    <property type="molecule type" value="Genomic_DNA"/>
</dbReference>
<organism evidence="1 2">
    <name type="scientific">Neisseria elongata subsp. glycolytica ATCC 29315</name>
    <dbReference type="NCBI Taxonomy" id="546263"/>
    <lineage>
        <taxon>Bacteria</taxon>
        <taxon>Pseudomonadati</taxon>
        <taxon>Pseudomonadota</taxon>
        <taxon>Betaproteobacteria</taxon>
        <taxon>Neisseriales</taxon>
        <taxon>Neisseriaceae</taxon>
        <taxon>Neisseria</taxon>
    </lineage>
</organism>
<accession>D4DUF8</accession>
<evidence type="ECO:0000313" key="2">
    <source>
        <dbReference type="Proteomes" id="UP000005536"/>
    </source>
</evidence>
<gene>
    <name evidence="1" type="ORF">NEIELOOT_02717</name>
</gene>
<name>D4DUF8_NEIEG</name>
<dbReference type="AlphaFoldDB" id="D4DUF8"/>
<comment type="caution">
    <text evidence="1">The sequence shown here is derived from an EMBL/GenBank/DDBJ whole genome shotgun (WGS) entry which is preliminary data.</text>
</comment>
<dbReference type="Proteomes" id="UP000005536">
    <property type="component" value="Unassembled WGS sequence"/>
</dbReference>
<sequence length="70" mass="8025">MRIDANKRLRRAVVRMMSVIVISLHNELECAGCFLRKPIGWLLLQLAGKAAILKIAVLNDNRFESSRYLK</sequence>
<reference evidence="1 2" key="1">
    <citation type="submission" date="2010-02" db="EMBL/GenBank/DDBJ databases">
        <authorList>
            <person name="Weinstock G."/>
            <person name="Sodergren E."/>
            <person name="Clifton S."/>
            <person name="Fulton L."/>
            <person name="Fulton B."/>
            <person name="Courtney L."/>
            <person name="Fronick C."/>
            <person name="Harrison M."/>
            <person name="Strong C."/>
            <person name="Farmer C."/>
            <person name="Delahaunty K."/>
            <person name="Markovic C."/>
            <person name="Hall O."/>
            <person name="Minx P."/>
            <person name="Tomlinson C."/>
            <person name="Mitreva M."/>
            <person name="Nelson J."/>
            <person name="Hou S."/>
            <person name="Wollam A."/>
            <person name="Pepin K.H."/>
            <person name="Johnson M."/>
            <person name="Bhonagiri V."/>
            <person name="Zhang X."/>
            <person name="Suruliraj S."/>
            <person name="Warren W."/>
            <person name="Chinwalla A."/>
            <person name="Mardis E.R."/>
            <person name="Wilson R.K."/>
        </authorList>
    </citation>
    <scope>NUCLEOTIDE SEQUENCE [LARGE SCALE GENOMIC DNA]</scope>
    <source>
        <strain evidence="1 2">ATCC 29315</strain>
    </source>
</reference>
<protein>
    <submittedName>
        <fullName evidence="1">Uncharacterized protein</fullName>
    </submittedName>
</protein>
<evidence type="ECO:0000313" key="1">
    <source>
        <dbReference type="EMBL" id="EFE48740.1"/>
    </source>
</evidence>
<proteinExistence type="predicted"/>